<feature type="domain" description="URB1 N-terminal" evidence="2">
    <location>
        <begin position="112"/>
        <end position="409"/>
    </location>
</feature>
<reference evidence="6" key="1">
    <citation type="submission" date="2012-12" db="EMBL/GenBank/DDBJ databases">
        <authorList>
            <person name="Hellsten U."/>
            <person name="Grimwood J."/>
            <person name="Chapman J.A."/>
            <person name="Shapiro H."/>
            <person name="Aerts A."/>
            <person name="Otillar R.P."/>
            <person name="Terry A.Y."/>
            <person name="Boore J.L."/>
            <person name="Simakov O."/>
            <person name="Marletaz F."/>
            <person name="Cho S.-J."/>
            <person name="Edsinger-Gonzales E."/>
            <person name="Havlak P."/>
            <person name="Kuo D.-H."/>
            <person name="Larsson T."/>
            <person name="Lv J."/>
            <person name="Arendt D."/>
            <person name="Savage R."/>
            <person name="Osoegawa K."/>
            <person name="de Jong P."/>
            <person name="Lindberg D.R."/>
            <person name="Seaver E.C."/>
            <person name="Weisblat D.A."/>
            <person name="Putnam N.H."/>
            <person name="Grigoriev I.V."/>
            <person name="Rokhsar D.S."/>
        </authorList>
    </citation>
    <scope>NUCLEOTIDE SEQUENCE</scope>
    <source>
        <strain evidence="6">I ESC-2004</strain>
    </source>
</reference>
<dbReference type="Proteomes" id="UP000014760">
    <property type="component" value="Unassembled WGS sequence"/>
</dbReference>
<dbReference type="FunCoup" id="R7UUT1">
    <property type="interactions" value="554"/>
</dbReference>
<dbReference type="Pfam" id="PF16201">
    <property type="entry name" value="NopRA1"/>
    <property type="match status" value="1"/>
</dbReference>
<gene>
    <name evidence="4" type="ORF">CAPTEDRAFT_219734</name>
</gene>
<evidence type="ECO:0000259" key="3">
    <source>
        <dbReference type="Pfam" id="PF16201"/>
    </source>
</evidence>
<dbReference type="PANTHER" id="PTHR13500:SF0">
    <property type="entry name" value="NUCLEOLAR PRE-RIBOSOMAL-ASSOCIATED PROTEIN 1"/>
    <property type="match status" value="1"/>
</dbReference>
<dbReference type="EnsemblMetazoa" id="CapteT219734">
    <property type="protein sequence ID" value="CapteP219734"/>
    <property type="gene ID" value="CapteG219734"/>
</dbReference>
<dbReference type="InterPro" id="IPR021714">
    <property type="entry name" value="URB1_N"/>
</dbReference>
<dbReference type="InterPro" id="IPR016024">
    <property type="entry name" value="ARM-type_fold"/>
</dbReference>
<dbReference type="EMBL" id="AMQN01006080">
    <property type="status" value="NOT_ANNOTATED_CDS"/>
    <property type="molecule type" value="Genomic_DNA"/>
</dbReference>
<dbReference type="HOGENOM" id="CLU_001185_0_0_1"/>
<dbReference type="OMA" id="VVWVWQS"/>
<dbReference type="SUPFAM" id="SSF48371">
    <property type="entry name" value="ARM repeat"/>
    <property type="match status" value="1"/>
</dbReference>
<feature type="compositionally biased region" description="Basic and acidic residues" evidence="1">
    <location>
        <begin position="1"/>
        <end position="18"/>
    </location>
</feature>
<dbReference type="GO" id="GO:0000463">
    <property type="term" value="P:maturation of LSU-rRNA from tricistronic rRNA transcript (SSU-rRNA, 5.8S rRNA, LSU-rRNA)"/>
    <property type="evidence" value="ECO:0007669"/>
    <property type="project" value="TreeGrafter"/>
</dbReference>
<proteinExistence type="predicted"/>
<evidence type="ECO:0008006" key="7">
    <source>
        <dbReference type="Google" id="ProtNLM"/>
    </source>
</evidence>
<dbReference type="GO" id="GO:0000466">
    <property type="term" value="P:maturation of 5.8S rRNA from tricistronic rRNA transcript (SSU-rRNA, 5.8S rRNA, LSU-rRNA)"/>
    <property type="evidence" value="ECO:0007669"/>
    <property type="project" value="TreeGrafter"/>
</dbReference>
<organism evidence="4">
    <name type="scientific">Capitella teleta</name>
    <name type="common">Polychaete worm</name>
    <dbReference type="NCBI Taxonomy" id="283909"/>
    <lineage>
        <taxon>Eukaryota</taxon>
        <taxon>Metazoa</taxon>
        <taxon>Spiralia</taxon>
        <taxon>Lophotrochozoa</taxon>
        <taxon>Annelida</taxon>
        <taxon>Polychaeta</taxon>
        <taxon>Sedentaria</taxon>
        <taxon>Scolecida</taxon>
        <taxon>Capitellidae</taxon>
        <taxon>Capitella</taxon>
    </lineage>
</organism>
<accession>R7UUT1</accession>
<feature type="domain" description="URB1 C-terminal" evidence="3">
    <location>
        <begin position="1589"/>
        <end position="1777"/>
    </location>
</feature>
<dbReference type="STRING" id="283909.R7UUT1"/>
<feature type="region of interest" description="Disordered" evidence="1">
    <location>
        <begin position="1"/>
        <end position="42"/>
    </location>
</feature>
<evidence type="ECO:0000313" key="4">
    <source>
        <dbReference type="EMBL" id="ELU10398.1"/>
    </source>
</evidence>
<dbReference type="PANTHER" id="PTHR13500">
    <property type="entry name" value="NUCLEOLAR PRERIBOSOMAL-ASSOCIATED PROTEIN 1"/>
    <property type="match status" value="1"/>
</dbReference>
<evidence type="ECO:0000259" key="2">
    <source>
        <dbReference type="Pfam" id="PF11707"/>
    </source>
</evidence>
<sequence>MAPSKKHDIGDSSKDVSKVGKKRKSMGDSKTSSDTKAPVLKKPKPDFTEIEFKFLLRDENQTITAFEKFCQCVKESAYDIISNYARSSPEANEIFLLLENQNNSFKRRKPEELALIFNSLNLILSRAYLGESGNVVKEQAIFISKKLLSNHLPIMYYVMHKSAKKAVLIACLKLLTSIIMQGQRISLDAVLSFDFQNENFKGLFLKKYTKDSSDIRSCLVHLVMSFLMTDDTLVIKHLCDTGVLPSLFPLLSSDSAKNIQVVLSTLRDKVVMNTDVSKTAKLKIFTAHNLNYLAALYKWKAPPEQPSNLAKAKALTRNDVRNWVHSFLLELCCSHKHGINFHDPQYGTTNANLNQHLWHFLCQFGDPPKDLLRTELISKILTACPDLVSKYLSRLHPAIYPRESAVWLNAMHQISNMFENQSMLKVFTAKVLLPTDKLVAIAQSVILPPKDVALQINLAVKHESVICNFVAFKLLGVILKNVKTVIDYCKRRATLLKDDPSSTSCRLVDFVENFKKQAVNVGGNEMCLNVLPNLSSLMLSCKASLQTALLGKVDIEPKEAGDDLPSVNLLHHLTLMIDVMCLYGCFTSKGAPDFVTLLSGMQSVGQSSIAQNSDNQNDMAGLKKALLHLVATFNSSILQAKQSESGDSMIHMLFKVSQPEANDDDDSWIDMLAQLLSNSGYFGNSSDEITVWLDCLKDSVSGRKGNLSFDEKCAFVSHCVQAVLKEPYSYSERVVQVNQEATEMGIETSENEGQQFNALVREILSKPATELAVFSPVTEAVAMETDQPATSSCIFTGLMPAAIDIVSASKSKTDRWCFLHIVKHLLRIQSDPLPLALMVSRVDPSLLKQSPALCSALSAVLPKTQHKEWSSLSPTDEAATFGDLVERIFTMKLSCEEDQKWVSMMPLRPRERRMAVKQILQYISILLRKSKEKPKSRGVLQALFQFLLQIVEKMVYEAKFGSVKTEGVKEEAGPGDEASNVLSLCSLILQHEGIRKHFADLASTWFELVTKSLGKVVAALPAGILEQTSHLTHFKRALISAMQKKKNSVLLETFGQFLSSMNGKELASAVLSLLKFKLTDDDKLNDFGETFLSAMQAMVKEKTVLTDHALPMNALTAMLDLVIELGTGQLTATAYDLLSVAPLYSACVCESHCLQLIERSSASEECLKISRLLMQHSPVARRWVSRSLIAKFEKDENCVQNNVHILEPYLQFVSGVELKETGEKLYSLCWKRMVKLLRSKMLQGDAFASALSVLLQLASFTEDKLDSKFEKLHDDLMSSFEATFFTVDVIDTYTKLIEKVHGGATDKANSLKLHFSLHCFLKITEKKITRRSRGNDVLVRWAKVVESCNLADCQSAVDEIAKQWTLIVKNVLKYYYLNAQSFKLLQTLCDVVYEAEAMEDIAAVDMHAMLLSHSEFLNVMMEDSCDAKDHLVEFLLFLAQGDPNCCDSSHISPLLGAYTASLTMTDRRILQMLQVYESAGCDLSSFKPYLWGSAAAEKRAARKGLSQSLLHQASLQDVMDHLNEAMMNRSIAHFPIHRKLRPENGLTHEGEVDFSQKIYDPAFFLPLCHQLLGPEFVVDCQHFVMCGLLAFTVAALSSHDAETRSAAYLVLNKFYEHLLGARFLGCTQEQYLVLLIRKTGEAENVRIPCVISAVLSASTRVLLFPTKPLYKVVNKWLTSKPTLDLEHVPLFHTIINSSSPDFEEQREWMLSALVHSVCDINDIRICKRSYVFKILLAFYNSPLCNQVSQKFILEILSGCVQVKNSHLSLSNSGVLEWVTNTLALSPPRPKLAALFIQIISRLWFGYLSCRDAAAGSKETKDESRKSAYDFTLTQHVLLMCRTLLQNIESFRSLTNLSELSRCLSSVLSHASSGPAGVSSAEKEDILLLFHHFHKLTLNSKAFTQLMQFIPEAALGKVPDKSLTQMMDTDQGAQEDSEDSSAALAECSKHLLQVVHLWQPSGPPELLYCMALWAFEEAASNAAHLTPTVRWFCSLKARSSEMLRNADGPKALLNMLLRAYELSASLDCRRDLQCCLDGFFFQLFKCVDATHGGHPIGDVLSTKPFVKCMRAMQECSNEYLGVFVAEAFLGASKPSNTNELMALSSS</sequence>
<evidence type="ECO:0000313" key="5">
    <source>
        <dbReference type="EnsemblMetazoa" id="CapteP219734"/>
    </source>
</evidence>
<dbReference type="EMBL" id="KB297541">
    <property type="protein sequence ID" value="ELU10398.1"/>
    <property type="molecule type" value="Genomic_DNA"/>
</dbReference>
<dbReference type="InterPro" id="IPR032436">
    <property type="entry name" value="URB1_C"/>
</dbReference>
<dbReference type="Pfam" id="PF11707">
    <property type="entry name" value="Npa1"/>
    <property type="match status" value="1"/>
</dbReference>
<dbReference type="InterPro" id="IPR039844">
    <property type="entry name" value="URB1"/>
</dbReference>
<reference evidence="5" key="3">
    <citation type="submission" date="2015-06" db="UniProtKB">
        <authorList>
            <consortium name="EnsemblMetazoa"/>
        </authorList>
    </citation>
    <scope>IDENTIFICATION</scope>
</reference>
<dbReference type="OrthoDB" id="72892at2759"/>
<dbReference type="GO" id="GO:0005730">
    <property type="term" value="C:nucleolus"/>
    <property type="evidence" value="ECO:0007669"/>
    <property type="project" value="TreeGrafter"/>
</dbReference>
<name>R7UUT1_CAPTE</name>
<evidence type="ECO:0000313" key="6">
    <source>
        <dbReference type="Proteomes" id="UP000014760"/>
    </source>
</evidence>
<reference evidence="4 6" key="2">
    <citation type="journal article" date="2013" name="Nature">
        <title>Insights into bilaterian evolution from three spiralian genomes.</title>
        <authorList>
            <person name="Simakov O."/>
            <person name="Marletaz F."/>
            <person name="Cho S.J."/>
            <person name="Edsinger-Gonzales E."/>
            <person name="Havlak P."/>
            <person name="Hellsten U."/>
            <person name="Kuo D.H."/>
            <person name="Larsson T."/>
            <person name="Lv J."/>
            <person name="Arendt D."/>
            <person name="Savage R."/>
            <person name="Osoegawa K."/>
            <person name="de Jong P."/>
            <person name="Grimwood J."/>
            <person name="Chapman J.A."/>
            <person name="Shapiro H."/>
            <person name="Aerts A."/>
            <person name="Otillar R.P."/>
            <person name="Terry A.Y."/>
            <person name="Boore J.L."/>
            <person name="Grigoriev I.V."/>
            <person name="Lindberg D.R."/>
            <person name="Seaver E.C."/>
            <person name="Weisblat D.A."/>
            <person name="Putnam N.H."/>
            <person name="Rokhsar D.S."/>
        </authorList>
    </citation>
    <scope>NUCLEOTIDE SEQUENCE</scope>
    <source>
        <strain evidence="4 6">I ESC-2004</strain>
    </source>
</reference>
<evidence type="ECO:0000256" key="1">
    <source>
        <dbReference type="SAM" id="MobiDB-lite"/>
    </source>
</evidence>
<protein>
    <recommendedName>
        <fullName evidence="7">Nucleolar pre-ribosomal-associated protein 1 C-terminal domain-containing protein</fullName>
    </recommendedName>
</protein>
<keyword evidence="6" id="KW-1185">Reference proteome</keyword>